<dbReference type="Gene3D" id="2.20.28.160">
    <property type="match status" value="1"/>
</dbReference>
<organism evidence="1 2">
    <name type="scientific">Streptosporangium vulgare</name>
    <dbReference type="NCBI Taxonomy" id="46190"/>
    <lineage>
        <taxon>Bacteria</taxon>
        <taxon>Bacillati</taxon>
        <taxon>Actinomycetota</taxon>
        <taxon>Actinomycetes</taxon>
        <taxon>Streptosporangiales</taxon>
        <taxon>Streptosporangiaceae</taxon>
        <taxon>Streptosporangium</taxon>
    </lineage>
</organism>
<accession>A0ABV5TCP0</accession>
<dbReference type="RefSeq" id="WP_344745370.1">
    <property type="nucleotide sequence ID" value="NZ_BAAAWW010000064.1"/>
</dbReference>
<dbReference type="InterPro" id="IPR005906">
    <property type="entry name" value="LysW"/>
</dbReference>
<dbReference type="EMBL" id="JBHMBS010000004">
    <property type="protein sequence ID" value="MFB9675895.1"/>
    <property type="molecule type" value="Genomic_DNA"/>
</dbReference>
<gene>
    <name evidence="1" type="ORF">ACFFRH_10385</name>
</gene>
<keyword evidence="2" id="KW-1185">Reference proteome</keyword>
<evidence type="ECO:0000313" key="2">
    <source>
        <dbReference type="Proteomes" id="UP001589610"/>
    </source>
</evidence>
<dbReference type="Proteomes" id="UP001589610">
    <property type="component" value="Unassembled WGS sequence"/>
</dbReference>
<reference evidence="1 2" key="1">
    <citation type="submission" date="2024-09" db="EMBL/GenBank/DDBJ databases">
        <authorList>
            <person name="Sun Q."/>
            <person name="Mori K."/>
        </authorList>
    </citation>
    <scope>NUCLEOTIDE SEQUENCE [LARGE SCALE GENOMIC DNA]</scope>
    <source>
        <strain evidence="1 2">JCM 3028</strain>
    </source>
</reference>
<dbReference type="PANTHER" id="PTHR40393">
    <property type="entry name" value="LYSINE BIOSYNTHESIS PROTEIN-RELATED-RELATED"/>
    <property type="match status" value="1"/>
</dbReference>
<sequence length="60" mass="6488">MQKVVNGPECPECAAEVTIDGDARVSEIVECLDCRSELEIASVQPPTLTLAPDVEEDWGE</sequence>
<name>A0ABV5TCP0_9ACTN</name>
<proteinExistence type="predicted"/>
<comment type="caution">
    <text evidence="1">The sequence shown here is derived from an EMBL/GenBank/DDBJ whole genome shotgun (WGS) entry which is preliminary data.</text>
</comment>
<dbReference type="Pfam" id="PF21344">
    <property type="entry name" value="Zn_ribbon_LysW"/>
    <property type="match status" value="1"/>
</dbReference>
<dbReference type="PANTHER" id="PTHR40393:SF1">
    <property type="entry name" value="LYSINE BIOSYNTHESIS PROTEIN-RELATED"/>
    <property type="match status" value="1"/>
</dbReference>
<evidence type="ECO:0000313" key="1">
    <source>
        <dbReference type="EMBL" id="MFB9675895.1"/>
    </source>
</evidence>
<protein>
    <submittedName>
        <fullName evidence="1">Lysine biosynthesis protein LysW</fullName>
    </submittedName>
</protein>